<evidence type="ECO:0000313" key="7">
    <source>
        <dbReference type="Proteomes" id="UP000594261"/>
    </source>
</evidence>
<dbReference type="Proteomes" id="UP000594261">
    <property type="component" value="Chromosome 1"/>
</dbReference>
<keyword evidence="7" id="KW-1185">Reference proteome</keyword>
<feature type="region of interest" description="Disordered" evidence="2">
    <location>
        <begin position="1"/>
        <end position="136"/>
    </location>
</feature>
<sequence length="666" mass="73369">MSSDSSSTSGGEFTNPNPSPNSTSKPLEDQFASAALTEPDNEPPEIQESPNGVANGSVGENSHGEIESNEREGAVGSNLEARQSVRWRRTNSEVEVEAPSSPSSSGYAGERGSSSGSGSSGGFDMIGGGIGGGDDEEIQEVSNVDSIQDSQASWMPGKRHVDEAKERGQRGIYYGNIVMIEVGVGNRDGEGFQCSTTISDPVMVVVVLVALVVAVTMVTELVDDASLSWRKRKKHFFILSNSGKPIYSRYGDEHKLAGFSATLQAIISFVENGGDRVKLVRAGNHQVVFLVKGPIYLVCISCTEEPYESLRGQLELIYGQMLLILTKSVNRCFEKNPKFDMTPLLGGTDVVFSSLIHSFSWNPATFLHAYTCLPLAYATRQAAGAILQDVADSGVLFAILMCKHKVISLVGAQKASLHPDDMLLLANFVMSSESFRTSESFSPICLPRYNPMAFLYAYVHYLDVDTYLMLLTTSSDAFYHLKDCRIRIEMVLLRSNVLSEVQRSMLDGGMHVEDLPTDPLPRSGTLSPHLGQPRDSHESLREPFVGIGGPAGLWHFMYRSIFLDQYVSSEFSPPINSPRKQKRLYRAYQNLYASMHDKGIGPHKTQFRRDENYVLLCWVTQDFELYAAFDPLADKAVAIKTCNRVCQWVKDVENEIFLLGASPFSW</sequence>
<dbReference type="Pfam" id="PF19038">
    <property type="entry name" value="Fuz_longin_3"/>
    <property type="match status" value="1"/>
</dbReference>
<dbReference type="FunCoup" id="A0A7N2KN58">
    <property type="interactions" value="3798"/>
</dbReference>
<dbReference type="Pfam" id="PF19037">
    <property type="entry name" value="Fuz_longin_2"/>
    <property type="match status" value="1"/>
</dbReference>
<dbReference type="EnsemblPlants" id="QL01p022122:mrna">
    <property type="protein sequence ID" value="QL01p022122:mrna"/>
    <property type="gene ID" value="QL01p022122"/>
</dbReference>
<feature type="compositionally biased region" description="Low complexity" evidence="2">
    <location>
        <begin position="1"/>
        <end position="24"/>
    </location>
</feature>
<dbReference type="InterPro" id="IPR043970">
    <property type="entry name" value="FUZ/MON1/HPS1_longin_3"/>
</dbReference>
<evidence type="ECO:0000259" key="5">
    <source>
        <dbReference type="Pfam" id="PF19038"/>
    </source>
</evidence>
<dbReference type="GO" id="GO:0006623">
    <property type="term" value="P:protein targeting to vacuole"/>
    <property type="evidence" value="ECO:0007669"/>
    <property type="project" value="UniProtKB-UniRule"/>
</dbReference>
<dbReference type="InParanoid" id="A0A7N2KN58"/>
<feature type="compositionally biased region" description="Gly residues" evidence="2">
    <location>
        <begin position="118"/>
        <end position="132"/>
    </location>
</feature>
<dbReference type="GO" id="GO:0016192">
    <property type="term" value="P:vesicle-mediated transport"/>
    <property type="evidence" value="ECO:0007669"/>
    <property type="project" value="InterPro"/>
</dbReference>
<organism evidence="6 7">
    <name type="scientific">Quercus lobata</name>
    <name type="common">Valley oak</name>
    <dbReference type="NCBI Taxonomy" id="97700"/>
    <lineage>
        <taxon>Eukaryota</taxon>
        <taxon>Viridiplantae</taxon>
        <taxon>Streptophyta</taxon>
        <taxon>Embryophyta</taxon>
        <taxon>Tracheophyta</taxon>
        <taxon>Spermatophyta</taxon>
        <taxon>Magnoliopsida</taxon>
        <taxon>eudicotyledons</taxon>
        <taxon>Gunneridae</taxon>
        <taxon>Pentapetalae</taxon>
        <taxon>rosids</taxon>
        <taxon>fabids</taxon>
        <taxon>Fagales</taxon>
        <taxon>Fagaceae</taxon>
        <taxon>Quercus</taxon>
    </lineage>
</organism>
<proteinExistence type="inferred from homology"/>
<feature type="domain" description="FUZ/MON1/HPS1 second Longin" evidence="4">
    <location>
        <begin position="394"/>
        <end position="487"/>
    </location>
</feature>
<evidence type="ECO:0000256" key="1">
    <source>
        <dbReference type="RuleBase" id="RU367048"/>
    </source>
</evidence>
<feature type="domain" description="FUZ/MON1/HPS1 first Longin" evidence="3">
    <location>
        <begin position="234"/>
        <end position="355"/>
    </location>
</feature>
<dbReference type="PANTHER" id="PTHR13027">
    <property type="entry name" value="SAND PROTEIN-RELATED"/>
    <property type="match status" value="1"/>
</dbReference>
<dbReference type="AlphaFoldDB" id="A0A7N2KN58"/>
<dbReference type="Pfam" id="PF19036">
    <property type="entry name" value="Fuz_longin_1"/>
    <property type="match status" value="1"/>
</dbReference>
<feature type="compositionally biased region" description="Polar residues" evidence="2">
    <location>
        <begin position="48"/>
        <end position="60"/>
    </location>
</feature>
<comment type="function">
    <text evidence="1">Plays an important role in membrane trafficking through the secretory apparatus.</text>
</comment>
<dbReference type="Gramene" id="QL01p022122:mrna">
    <property type="protein sequence ID" value="QL01p022122:mrna"/>
    <property type="gene ID" value="QL01p022122"/>
</dbReference>
<feature type="domain" description="FUZ/MON1/HPS1 third Longin" evidence="5">
    <location>
        <begin position="552"/>
        <end position="652"/>
    </location>
</feature>
<dbReference type="InterPro" id="IPR004353">
    <property type="entry name" value="Mon1"/>
</dbReference>
<evidence type="ECO:0000313" key="6">
    <source>
        <dbReference type="EnsemblPlants" id="QL01p022122:mrna"/>
    </source>
</evidence>
<evidence type="ECO:0000259" key="4">
    <source>
        <dbReference type="Pfam" id="PF19037"/>
    </source>
</evidence>
<evidence type="ECO:0000259" key="3">
    <source>
        <dbReference type="Pfam" id="PF19036"/>
    </source>
</evidence>
<evidence type="ECO:0000256" key="2">
    <source>
        <dbReference type="SAM" id="MobiDB-lite"/>
    </source>
</evidence>
<comment type="similarity">
    <text evidence="1">Belongs to the MON1/SAND family.</text>
</comment>
<dbReference type="InterPro" id="IPR043971">
    <property type="entry name" value="FUZ/MON1/HPS1_longin_2"/>
</dbReference>
<accession>A0A7N2KN58</accession>
<dbReference type="InterPro" id="IPR043972">
    <property type="entry name" value="FUZ/MON1/HPS1_longin_1"/>
</dbReference>
<dbReference type="PANTHER" id="PTHR13027:SF7">
    <property type="entry name" value="VACUOLAR FUSION PROTEIN MON1 HOMOLOG"/>
    <property type="match status" value="1"/>
</dbReference>
<reference evidence="6" key="2">
    <citation type="submission" date="2021-01" db="UniProtKB">
        <authorList>
            <consortium name="EnsemblPlants"/>
        </authorList>
    </citation>
    <scope>IDENTIFICATION</scope>
</reference>
<dbReference type="EMBL" id="LRBV02000001">
    <property type="status" value="NOT_ANNOTATED_CDS"/>
    <property type="molecule type" value="Genomic_DNA"/>
</dbReference>
<dbReference type="OMA" id="QQPFNAK"/>
<dbReference type="PRINTS" id="PR01546">
    <property type="entry name" value="YEAST73DUF"/>
</dbReference>
<feature type="region of interest" description="Disordered" evidence="2">
    <location>
        <begin position="513"/>
        <end position="538"/>
    </location>
</feature>
<reference evidence="6 7" key="1">
    <citation type="journal article" date="2016" name="G3 (Bethesda)">
        <title>First Draft Assembly and Annotation of the Genome of a California Endemic Oak Quercus lobata Nee (Fagaceae).</title>
        <authorList>
            <person name="Sork V.L."/>
            <person name="Fitz-Gibbon S.T."/>
            <person name="Puiu D."/>
            <person name="Crepeau M."/>
            <person name="Gugger P.F."/>
            <person name="Sherman R."/>
            <person name="Stevens K."/>
            <person name="Langley C.H."/>
            <person name="Pellegrini M."/>
            <person name="Salzberg S.L."/>
        </authorList>
    </citation>
    <scope>NUCLEOTIDE SEQUENCE [LARGE SCALE GENOMIC DNA]</scope>
    <source>
        <strain evidence="6 7">cv. SW786</strain>
    </source>
</reference>
<feature type="compositionally biased region" description="Basic and acidic residues" evidence="2">
    <location>
        <begin position="62"/>
        <end position="73"/>
    </location>
</feature>
<feature type="compositionally biased region" description="Low complexity" evidence="2">
    <location>
        <begin position="97"/>
        <end position="117"/>
    </location>
</feature>
<protein>
    <recommendedName>
        <fullName evidence="1">Vacuolar fusion protein MON1 homolog</fullName>
    </recommendedName>
</protein>
<name>A0A7N2KN58_QUELO</name>